<dbReference type="InterPro" id="IPR002048">
    <property type="entry name" value="EF_hand_dom"/>
</dbReference>
<reference evidence="7 8" key="1">
    <citation type="journal article" date="2012" name="BMC Genomics">
        <title>Comparative genomic analysis and phylogenetic position of Theileria equi.</title>
        <authorList>
            <person name="Kappmeyer L.S."/>
            <person name="Thiagarajan M."/>
            <person name="Herndon D.R."/>
            <person name="Ramsay J.D."/>
            <person name="Caler E."/>
            <person name="Djikeng A."/>
            <person name="Gillespie J.J."/>
            <person name="Lau A.O."/>
            <person name="Roalson E.H."/>
            <person name="Silva J.C."/>
            <person name="Silva M.G."/>
            <person name="Suarez C.E."/>
            <person name="Ueti M.W."/>
            <person name="Nene V.M."/>
            <person name="Mealey R.H."/>
            <person name="Knowles D.P."/>
            <person name="Brayton K.A."/>
        </authorList>
    </citation>
    <scope>NUCLEOTIDE SEQUENCE [LARGE SCALE GENOMIC DNA]</scope>
    <source>
        <strain evidence="7 8">WA</strain>
    </source>
</reference>
<dbReference type="PROSITE" id="PS50222">
    <property type="entry name" value="EF_HAND_2"/>
    <property type="match status" value="1"/>
</dbReference>
<dbReference type="VEuPathDB" id="PiroplasmaDB:BEWA_011500"/>
<evidence type="ECO:0000256" key="3">
    <source>
        <dbReference type="ARBA" id="ARBA00022737"/>
    </source>
</evidence>
<gene>
    <name evidence="7" type="ORF">BEWA_011500</name>
</gene>
<dbReference type="GO" id="GO:0016460">
    <property type="term" value="C:myosin II complex"/>
    <property type="evidence" value="ECO:0007669"/>
    <property type="project" value="TreeGrafter"/>
</dbReference>
<evidence type="ECO:0000259" key="6">
    <source>
        <dbReference type="PROSITE" id="PS50222"/>
    </source>
</evidence>
<organism evidence="7 8">
    <name type="scientific">Theileria equi strain WA</name>
    <dbReference type="NCBI Taxonomy" id="1537102"/>
    <lineage>
        <taxon>Eukaryota</taxon>
        <taxon>Sar</taxon>
        <taxon>Alveolata</taxon>
        <taxon>Apicomplexa</taxon>
        <taxon>Aconoidasida</taxon>
        <taxon>Piroplasmida</taxon>
        <taxon>Theileriidae</taxon>
        <taxon>Theileria</taxon>
    </lineage>
</organism>
<evidence type="ECO:0000313" key="7">
    <source>
        <dbReference type="EMBL" id="AFZ81732.1"/>
    </source>
</evidence>
<dbReference type="PANTHER" id="PTHR23048">
    <property type="entry name" value="MYOSIN LIGHT CHAIN 1, 3"/>
    <property type="match status" value="1"/>
</dbReference>
<dbReference type="KEGG" id="beq:BEWA_011500"/>
<dbReference type="InterPro" id="IPR050230">
    <property type="entry name" value="CALM/Myosin/TropC-like"/>
</dbReference>
<dbReference type="Pfam" id="PF13499">
    <property type="entry name" value="EF-hand_7"/>
    <property type="match status" value="1"/>
</dbReference>
<dbReference type="PANTHER" id="PTHR23048:SF0">
    <property type="entry name" value="CALMODULIN LIKE 3"/>
    <property type="match status" value="1"/>
</dbReference>
<keyword evidence="3" id="KW-0677">Repeat</keyword>
<name>L0B1I7_THEEQ</name>
<evidence type="ECO:0000256" key="2">
    <source>
        <dbReference type="ARBA" id="ARBA00022723"/>
    </source>
</evidence>
<dbReference type="RefSeq" id="XP_004831398.1">
    <property type="nucleotide sequence ID" value="XM_004831341.1"/>
</dbReference>
<dbReference type="Gene3D" id="1.10.238.10">
    <property type="entry name" value="EF-hand"/>
    <property type="match status" value="2"/>
</dbReference>
<dbReference type="EMBL" id="CP001670">
    <property type="protein sequence ID" value="AFZ81732.1"/>
    <property type="molecule type" value="Genomic_DNA"/>
</dbReference>
<evidence type="ECO:0000256" key="1">
    <source>
        <dbReference type="ARBA" id="ARBA00020786"/>
    </source>
</evidence>
<dbReference type="Proteomes" id="UP000031512">
    <property type="component" value="Chromosome 3"/>
</dbReference>
<protein>
    <recommendedName>
        <fullName evidence="1">Calmodulin</fullName>
    </recommendedName>
</protein>
<keyword evidence="2" id="KW-0479">Metal-binding</keyword>
<dbReference type="OrthoDB" id="26525at2759"/>
<keyword evidence="8" id="KW-1185">Reference proteome</keyword>
<dbReference type="GO" id="GO:0005509">
    <property type="term" value="F:calcium ion binding"/>
    <property type="evidence" value="ECO:0007669"/>
    <property type="project" value="InterPro"/>
</dbReference>
<evidence type="ECO:0000313" key="8">
    <source>
        <dbReference type="Proteomes" id="UP000031512"/>
    </source>
</evidence>
<dbReference type="GeneID" id="15806436"/>
<keyword evidence="5" id="KW-0007">Acetylation</keyword>
<evidence type="ECO:0000256" key="4">
    <source>
        <dbReference type="ARBA" id="ARBA00022837"/>
    </source>
</evidence>
<dbReference type="STRING" id="1537102.L0B1I7"/>
<sequence length="141" mass="16027">MSVEGTSNVERTFAAYSIKMIKGGKNSVQTASINELVRELGYAPSIKELDEFAKSVGDQCDLSTLKTFLDKIDHTEDTHNNFMELFRFYDPEKTGKVSKKLLQRILTNVGETLDDDEIKRFFGTLSTDDDDEIVYEDLINK</sequence>
<proteinExistence type="predicted"/>
<evidence type="ECO:0000256" key="5">
    <source>
        <dbReference type="ARBA" id="ARBA00022990"/>
    </source>
</evidence>
<feature type="domain" description="EF-hand" evidence="6">
    <location>
        <begin position="77"/>
        <end position="112"/>
    </location>
</feature>
<dbReference type="FunFam" id="1.10.238.10:FF:000003">
    <property type="entry name" value="Calmodulin A"/>
    <property type="match status" value="1"/>
</dbReference>
<dbReference type="AlphaFoldDB" id="L0B1I7"/>
<accession>L0B1I7</accession>
<keyword evidence="4" id="KW-0106">Calcium</keyword>
<dbReference type="SUPFAM" id="SSF47473">
    <property type="entry name" value="EF-hand"/>
    <property type="match status" value="1"/>
</dbReference>
<dbReference type="InterPro" id="IPR011992">
    <property type="entry name" value="EF-hand-dom_pair"/>
</dbReference>
<dbReference type="eggNOG" id="ENOG502SGBP">
    <property type="taxonomic scope" value="Eukaryota"/>
</dbReference>